<feature type="compositionally biased region" description="Basic and acidic residues" evidence="1">
    <location>
        <begin position="141"/>
        <end position="162"/>
    </location>
</feature>
<feature type="transmembrane region" description="Helical" evidence="2">
    <location>
        <begin position="72"/>
        <end position="94"/>
    </location>
</feature>
<keyword evidence="4" id="KW-1185">Reference proteome</keyword>
<protein>
    <submittedName>
        <fullName evidence="3">Uncharacterized protein</fullName>
    </submittedName>
</protein>
<dbReference type="AlphaFoldDB" id="A0A856MTU9"/>
<sequence length="597" mass="64160">MSQLQNDIQDSVSNNGNSQPANSVDALLPLDEKLVKNPESEDKLEPEEGEEEENPAAVQTKHDFVTSPWSRLGIIGGAFGVGFLVMFVALNGMMNSGSNTAQTPVAISSPTPTSTPFEKKDGDVYAKLALAKQQQELETLNGKEEETKENKTEQKTPNKEKQASATTNINTNKTASQIRVTPQQTPPPPKRRVYQEPNPEGEYRATRRSAVLASRSIEPKSPTATKDRITLPISRNNNAIAFGSARSAITLGGSSKSIARTALSPTRGSMLGTPKDPLAELERLRNLGSIGRVEYTSADNTTIASKVSEEEVPNGDETPRRRRNRRSETSVENTINSTPNNTGEVEELRPRWKPTNNTVELTASYSKQTQLASANYLSDEVQILEERQTQYLVVGSSASATLVTPLILAQGSANNNIRFVARLDEPIKSNTGGIAIPAGTQVAVAMTGVDSGFNITASVSAILKDGTEYPISPGAISILGKGNNPLIARPYKDKGGEIALGDATLGTIAGLAKVGEIINQPEEITEDLLFGGSRTRSRGNNRNIAGAFLQGAFGKVAETMGSRTQKATSEITSRPNIWYVPANTKISIVVNRSIKLY</sequence>
<feature type="compositionally biased region" description="Polar residues" evidence="1">
    <location>
        <begin position="1"/>
        <end position="22"/>
    </location>
</feature>
<evidence type="ECO:0000256" key="1">
    <source>
        <dbReference type="SAM" id="MobiDB-lite"/>
    </source>
</evidence>
<organism evidence="3 4">
    <name type="scientific">Brasilonema sennae CENA114</name>
    <dbReference type="NCBI Taxonomy" id="415709"/>
    <lineage>
        <taxon>Bacteria</taxon>
        <taxon>Bacillati</taxon>
        <taxon>Cyanobacteriota</taxon>
        <taxon>Cyanophyceae</taxon>
        <taxon>Nostocales</taxon>
        <taxon>Scytonemataceae</taxon>
        <taxon>Brasilonema</taxon>
        <taxon>Bromeliae group (in: Brasilonema)</taxon>
    </lineage>
</organism>
<keyword evidence="2" id="KW-0812">Transmembrane</keyword>
<gene>
    <name evidence="3" type="ORF">DP114_33600</name>
</gene>
<evidence type="ECO:0000313" key="4">
    <source>
        <dbReference type="Proteomes" id="UP000503129"/>
    </source>
</evidence>
<dbReference type="EMBL" id="CP030119">
    <property type="protein sequence ID" value="QDL12686.1"/>
    <property type="molecule type" value="Genomic_DNA"/>
</dbReference>
<feature type="region of interest" description="Disordered" evidence="1">
    <location>
        <begin position="301"/>
        <end position="345"/>
    </location>
</feature>
<feature type="compositionally biased region" description="Polar residues" evidence="1">
    <location>
        <begin position="163"/>
        <end position="180"/>
    </location>
</feature>
<dbReference type="InterPro" id="IPR005498">
    <property type="entry name" value="T4SS_VirB10/TraB/TrbI"/>
</dbReference>
<feature type="compositionally biased region" description="Basic and acidic residues" evidence="1">
    <location>
        <begin position="30"/>
        <end position="43"/>
    </location>
</feature>
<proteinExistence type="predicted"/>
<dbReference type="RefSeq" id="WP_169266899.1">
    <property type="nucleotide sequence ID" value="NZ_CAWOXK010000002.1"/>
</dbReference>
<name>A0A856MTU9_9CYAN</name>
<reference evidence="3 4" key="1">
    <citation type="submission" date="2018-06" db="EMBL/GenBank/DDBJ databases">
        <title>Comparative genomics of Brasilonema spp. strains.</title>
        <authorList>
            <person name="Alvarenga D.O."/>
            <person name="Fiore M.F."/>
            <person name="Varani A.M."/>
        </authorList>
    </citation>
    <scope>NUCLEOTIDE SEQUENCE [LARGE SCALE GENOMIC DNA]</scope>
    <source>
        <strain evidence="3 4">CENA114</strain>
        <plasmid evidence="4">pboct1</plasmid>
    </source>
</reference>
<geneLocation type="plasmid" evidence="4">
    <name>pboct1</name>
</geneLocation>
<accession>A0A856MTU9</accession>
<evidence type="ECO:0000313" key="3">
    <source>
        <dbReference type="EMBL" id="QDL12686.1"/>
    </source>
</evidence>
<feature type="compositionally biased region" description="Acidic residues" evidence="1">
    <location>
        <begin position="44"/>
        <end position="54"/>
    </location>
</feature>
<feature type="compositionally biased region" description="Polar residues" evidence="1">
    <location>
        <begin position="330"/>
        <end position="343"/>
    </location>
</feature>
<keyword evidence="3" id="KW-0614">Plasmid</keyword>
<dbReference type="Proteomes" id="UP000503129">
    <property type="component" value="Plasmid pBOCT1"/>
</dbReference>
<feature type="region of interest" description="Disordered" evidence="1">
    <location>
        <begin position="1"/>
        <end position="62"/>
    </location>
</feature>
<feature type="region of interest" description="Disordered" evidence="1">
    <location>
        <begin position="136"/>
        <end position="209"/>
    </location>
</feature>
<evidence type="ECO:0000256" key="2">
    <source>
        <dbReference type="SAM" id="Phobius"/>
    </source>
</evidence>
<dbReference type="Pfam" id="PF03743">
    <property type="entry name" value="TrbI"/>
    <property type="match status" value="1"/>
</dbReference>
<dbReference type="KEGG" id="bsen:DP114_33600"/>
<keyword evidence="2" id="KW-1133">Transmembrane helix</keyword>
<keyword evidence="2" id="KW-0472">Membrane</keyword>